<keyword evidence="1" id="KW-1185">Reference proteome</keyword>
<reference evidence="2" key="1">
    <citation type="submission" date="2016-11" db="UniProtKB">
        <authorList>
            <consortium name="WormBaseParasite"/>
        </authorList>
    </citation>
    <scope>IDENTIFICATION</scope>
</reference>
<sequence>MTVALANLKWVLGSLLENDRQFQYYSKCADLSNVAAKRDGDVVKIRFEFGDENSYDGVLKFAKNEAEVLFYKTYSIQSDFPLPRYVSSHKNMLLIQNMEPYGVTNTTYLGLKKQQVFNLAIHLSDLHAFHLLSHSNTSLWLPEERPITVDEFQLAVSDVDSVLSSGDVSSLCSYLKLHQSTSKKEDLKPVCVHGNFTTDVIFWEKDEEGDPKNIVAAVVGWNGVHL</sequence>
<accession>A0A1I8ANI7</accession>
<evidence type="ECO:0000313" key="1">
    <source>
        <dbReference type="Proteomes" id="UP000095287"/>
    </source>
</evidence>
<name>A0A1I8ANI7_9BILA</name>
<organism evidence="1 2">
    <name type="scientific">Steinernema glaseri</name>
    <dbReference type="NCBI Taxonomy" id="37863"/>
    <lineage>
        <taxon>Eukaryota</taxon>
        <taxon>Metazoa</taxon>
        <taxon>Ecdysozoa</taxon>
        <taxon>Nematoda</taxon>
        <taxon>Chromadorea</taxon>
        <taxon>Rhabditida</taxon>
        <taxon>Tylenchina</taxon>
        <taxon>Panagrolaimomorpha</taxon>
        <taxon>Strongyloidoidea</taxon>
        <taxon>Steinernematidae</taxon>
        <taxon>Steinernema</taxon>
    </lineage>
</organism>
<dbReference type="Proteomes" id="UP000095287">
    <property type="component" value="Unplaced"/>
</dbReference>
<protein>
    <submittedName>
        <fullName evidence="2">CHK domain-containing protein</fullName>
    </submittedName>
</protein>
<evidence type="ECO:0000313" key="2">
    <source>
        <dbReference type="WBParaSite" id="L893_g7427.t1"/>
    </source>
</evidence>
<proteinExistence type="predicted"/>
<dbReference type="WBParaSite" id="L893_g7427.t1">
    <property type="protein sequence ID" value="L893_g7427.t1"/>
    <property type="gene ID" value="L893_g7427"/>
</dbReference>
<dbReference type="AlphaFoldDB" id="A0A1I8ANI7"/>